<keyword evidence="2" id="KW-0813">Transport</keyword>
<dbReference type="Pfam" id="PF01389">
    <property type="entry name" value="OmpA_membrane"/>
    <property type="match status" value="1"/>
</dbReference>
<organism evidence="5 6">
    <name type="scientific">Leucothrix pacifica</name>
    <dbReference type="NCBI Taxonomy" id="1247513"/>
    <lineage>
        <taxon>Bacteria</taxon>
        <taxon>Pseudomonadati</taxon>
        <taxon>Pseudomonadota</taxon>
        <taxon>Gammaproteobacteria</taxon>
        <taxon>Thiotrichales</taxon>
        <taxon>Thiotrichaceae</taxon>
        <taxon>Leucothrix</taxon>
    </lineage>
</organism>
<evidence type="ECO:0000313" key="6">
    <source>
        <dbReference type="Proteomes" id="UP000245539"/>
    </source>
</evidence>
<dbReference type="InterPro" id="IPR000498">
    <property type="entry name" value="OmpA-like_TM_dom"/>
</dbReference>
<dbReference type="SUPFAM" id="SSF56925">
    <property type="entry name" value="OMPA-like"/>
    <property type="match status" value="1"/>
</dbReference>
<keyword evidence="2" id="KW-0812">Transmembrane</keyword>
<proteinExistence type="inferred from homology"/>
<feature type="signal peptide" evidence="3">
    <location>
        <begin position="1"/>
        <end position="24"/>
    </location>
</feature>
<reference evidence="5 6" key="1">
    <citation type="submission" date="2018-05" db="EMBL/GenBank/DDBJ databases">
        <title>Leucothrix arctica sp. nov., isolated from Arctic seawater.</title>
        <authorList>
            <person name="Choi A."/>
            <person name="Baek K."/>
        </authorList>
    </citation>
    <scope>NUCLEOTIDE SEQUENCE [LARGE SCALE GENOMIC DNA]</scope>
    <source>
        <strain evidence="5 6">JCM 18388</strain>
    </source>
</reference>
<evidence type="ECO:0000256" key="1">
    <source>
        <dbReference type="ARBA" id="ARBA00005710"/>
    </source>
</evidence>
<dbReference type="RefSeq" id="WP_109838674.1">
    <property type="nucleotide sequence ID" value="NZ_QGKM01000052.1"/>
</dbReference>
<keyword evidence="3" id="KW-0732">Signal</keyword>
<evidence type="ECO:0000259" key="4">
    <source>
        <dbReference type="Pfam" id="PF01389"/>
    </source>
</evidence>
<keyword evidence="2" id="KW-0626">Porin</keyword>
<evidence type="ECO:0000256" key="3">
    <source>
        <dbReference type="SAM" id="SignalP"/>
    </source>
</evidence>
<dbReference type="EMBL" id="QGKM01000052">
    <property type="protein sequence ID" value="PWQ94912.1"/>
    <property type="molecule type" value="Genomic_DNA"/>
</dbReference>
<evidence type="ECO:0000256" key="2">
    <source>
        <dbReference type="ARBA" id="ARBA00023114"/>
    </source>
</evidence>
<dbReference type="Proteomes" id="UP000245539">
    <property type="component" value="Unassembled WGS sequence"/>
</dbReference>
<gene>
    <name evidence="5" type="ORF">DKW60_16035</name>
</gene>
<keyword evidence="6" id="KW-1185">Reference proteome</keyword>
<feature type="domain" description="Outer membrane protein OmpA-like transmembrane" evidence="4">
    <location>
        <begin position="39"/>
        <end position="191"/>
    </location>
</feature>
<name>A0A317CFG4_9GAMM</name>
<dbReference type="GO" id="GO:0015288">
    <property type="term" value="F:porin activity"/>
    <property type="evidence" value="ECO:0007669"/>
    <property type="project" value="UniProtKB-KW"/>
</dbReference>
<dbReference type="GO" id="GO:0009279">
    <property type="term" value="C:cell outer membrane"/>
    <property type="evidence" value="ECO:0007669"/>
    <property type="project" value="InterPro"/>
</dbReference>
<dbReference type="GO" id="GO:0046930">
    <property type="term" value="C:pore complex"/>
    <property type="evidence" value="ECO:0007669"/>
    <property type="project" value="UniProtKB-KW"/>
</dbReference>
<dbReference type="Gene3D" id="2.40.160.20">
    <property type="match status" value="1"/>
</dbReference>
<feature type="chain" id="PRO_5016400081" description="Outer membrane protein OmpA-like transmembrane domain-containing protein" evidence="3">
    <location>
        <begin position="25"/>
        <end position="196"/>
    </location>
</feature>
<accession>A0A317CFG4</accession>
<dbReference type="OrthoDB" id="5786186at2"/>
<evidence type="ECO:0000313" key="5">
    <source>
        <dbReference type="EMBL" id="PWQ94912.1"/>
    </source>
</evidence>
<protein>
    <recommendedName>
        <fullName evidence="4">Outer membrane protein OmpA-like transmembrane domain-containing protein</fullName>
    </recommendedName>
</protein>
<comment type="similarity">
    <text evidence="1">Belongs to the outer membrane OOP (TC 1.B.6) superfamily. OmpA family.</text>
</comment>
<sequence>MKTITKIGLASALFPLLTALPAHAGLFDNSGSEGGDFFEDVFFGGAFGQSELDGFCGTAGDCNNEDTSWKVYGGYKINDMLDAEVSYTSIGDINRTTDAGTETSEISALAINAVGTYDVNDSVQALGKIGAASWSADNSDNDEDGISLTYGFGAKVRMNENMKIRAEWENISDVKTAGDRESDVTTMSLGIELDTL</sequence>
<dbReference type="InterPro" id="IPR011250">
    <property type="entry name" value="OMP/PagP_B-barrel"/>
</dbReference>
<dbReference type="AlphaFoldDB" id="A0A317CFG4"/>
<keyword evidence="2" id="KW-0406">Ion transport</keyword>
<comment type="caution">
    <text evidence="5">The sequence shown here is derived from an EMBL/GenBank/DDBJ whole genome shotgun (WGS) entry which is preliminary data.</text>
</comment>